<keyword evidence="3" id="KW-0418">Kinase</keyword>
<keyword evidence="6" id="KW-1185">Reference proteome</keyword>
<sequence length="388" mass="42359">MRAVSESLYNDNVVEVEMVVKVEVEVEVEVEVVEEETPLILGLEPTALIDYIARVDWSLLDGIILGERGGAIDVSIEELEHILREVESYNVLKMAGGSVSNTIRGLSAGFGVSCGLVDAYGDDEQGRLYVANMISSGIDVSRLRAKKGPTGRCVCLVDALSGGRTMRPCFSNVATLKAEELNREDFKGFKWLVIRFGIYSLEITKAAIKIAKQEGVSISMDMASFETVRDYRQSLVELLESGDIDLCYGNEDEARELVRDHDHDHDPIPRDALEFLGEKCKWAVVTLGPNGCMAKHGGETVRVAATGDGKVIDTTGAGELFMSGFLYGLVKGLSLEECCKVGSCSGGSVVRSLGAQVTPENWHWMAKQMHFQAVPVPPTTTNWSSHKF</sequence>
<name>A0AAE0CMS4_9ROSI</name>
<evidence type="ECO:0000256" key="3">
    <source>
        <dbReference type="ARBA" id="ARBA00022777"/>
    </source>
</evidence>
<protein>
    <recommendedName>
        <fullName evidence="4">Carbohydrate kinase PfkB domain-containing protein</fullName>
    </recommendedName>
</protein>
<dbReference type="InterPro" id="IPR011611">
    <property type="entry name" value="PfkB_dom"/>
</dbReference>
<feature type="domain" description="Carbohydrate kinase PfkB" evidence="4">
    <location>
        <begin position="90"/>
        <end position="358"/>
    </location>
</feature>
<keyword evidence="2" id="KW-0808">Transferase</keyword>
<dbReference type="InterPro" id="IPR029056">
    <property type="entry name" value="Ribokinase-like"/>
</dbReference>
<dbReference type="PANTHER" id="PTHR43320:SF1">
    <property type="entry name" value="OS01G0105900 PROTEIN"/>
    <property type="match status" value="1"/>
</dbReference>
<dbReference type="CDD" id="cd01168">
    <property type="entry name" value="adenosine_kinase"/>
    <property type="match status" value="1"/>
</dbReference>
<dbReference type="EMBL" id="JANJYI010000003">
    <property type="protein sequence ID" value="KAK2656995.1"/>
    <property type="molecule type" value="Genomic_DNA"/>
</dbReference>
<accession>A0AAE0CMS4</accession>
<reference evidence="5" key="1">
    <citation type="journal article" date="2023" name="Plant J.">
        <title>Genome sequences and population genomics provide insights into the demographic history, inbreeding, and mutation load of two 'living fossil' tree species of Dipteronia.</title>
        <authorList>
            <person name="Feng Y."/>
            <person name="Comes H.P."/>
            <person name="Chen J."/>
            <person name="Zhu S."/>
            <person name="Lu R."/>
            <person name="Zhang X."/>
            <person name="Li P."/>
            <person name="Qiu J."/>
            <person name="Olsen K.M."/>
            <person name="Qiu Y."/>
        </authorList>
    </citation>
    <scope>NUCLEOTIDE SEQUENCE</scope>
    <source>
        <strain evidence="5">KIB01</strain>
    </source>
</reference>
<dbReference type="PANTHER" id="PTHR43320">
    <property type="entry name" value="SUGAR KINASE"/>
    <property type="match status" value="1"/>
</dbReference>
<evidence type="ECO:0000256" key="2">
    <source>
        <dbReference type="ARBA" id="ARBA00022679"/>
    </source>
</evidence>
<proteinExistence type="inferred from homology"/>
<comment type="caution">
    <text evidence="5">The sequence shown here is derived from an EMBL/GenBank/DDBJ whole genome shotgun (WGS) entry which is preliminary data.</text>
</comment>
<dbReference type="AlphaFoldDB" id="A0AAE0CMS4"/>
<comment type="similarity">
    <text evidence="1">Belongs to the carbohydrate kinase PfkB family.</text>
</comment>
<evidence type="ECO:0000313" key="5">
    <source>
        <dbReference type="EMBL" id="KAK2656995.1"/>
    </source>
</evidence>
<evidence type="ECO:0000259" key="4">
    <source>
        <dbReference type="Pfam" id="PF00294"/>
    </source>
</evidence>
<dbReference type="GO" id="GO:0016301">
    <property type="term" value="F:kinase activity"/>
    <property type="evidence" value="ECO:0007669"/>
    <property type="project" value="UniProtKB-KW"/>
</dbReference>
<dbReference type="Proteomes" id="UP001280121">
    <property type="component" value="Unassembled WGS sequence"/>
</dbReference>
<dbReference type="SUPFAM" id="SSF53613">
    <property type="entry name" value="Ribokinase-like"/>
    <property type="match status" value="1"/>
</dbReference>
<evidence type="ECO:0000313" key="6">
    <source>
        <dbReference type="Proteomes" id="UP001280121"/>
    </source>
</evidence>
<dbReference type="Gene3D" id="3.40.1190.20">
    <property type="match status" value="1"/>
</dbReference>
<gene>
    <name evidence="5" type="ORF">Ddye_010047</name>
</gene>
<organism evidence="5 6">
    <name type="scientific">Dipteronia dyeriana</name>
    <dbReference type="NCBI Taxonomy" id="168575"/>
    <lineage>
        <taxon>Eukaryota</taxon>
        <taxon>Viridiplantae</taxon>
        <taxon>Streptophyta</taxon>
        <taxon>Embryophyta</taxon>
        <taxon>Tracheophyta</taxon>
        <taxon>Spermatophyta</taxon>
        <taxon>Magnoliopsida</taxon>
        <taxon>eudicotyledons</taxon>
        <taxon>Gunneridae</taxon>
        <taxon>Pentapetalae</taxon>
        <taxon>rosids</taxon>
        <taxon>malvids</taxon>
        <taxon>Sapindales</taxon>
        <taxon>Sapindaceae</taxon>
        <taxon>Hippocastanoideae</taxon>
        <taxon>Acereae</taxon>
        <taxon>Dipteronia</taxon>
    </lineage>
</organism>
<evidence type="ECO:0000256" key="1">
    <source>
        <dbReference type="ARBA" id="ARBA00010688"/>
    </source>
</evidence>
<dbReference type="InterPro" id="IPR052700">
    <property type="entry name" value="Carb_kinase_PfkB-like"/>
</dbReference>
<dbReference type="Pfam" id="PF00294">
    <property type="entry name" value="PfkB"/>
    <property type="match status" value="1"/>
</dbReference>